<name>A0A183E294_9BILA</name>
<dbReference type="InterPro" id="IPR015943">
    <property type="entry name" value="WD40/YVTN_repeat-like_dom_sf"/>
</dbReference>
<proteinExistence type="predicted"/>
<dbReference type="AlphaFoldDB" id="A0A183E294"/>
<dbReference type="Gene3D" id="2.130.10.10">
    <property type="entry name" value="YVTN repeat-like/Quinoprotein amine dehydrogenase"/>
    <property type="match status" value="2"/>
</dbReference>
<protein>
    <submittedName>
        <fullName evidence="1">WD_REPEATS_REGION domain-containing protein</fullName>
    </submittedName>
</protein>
<dbReference type="InterPro" id="IPR036322">
    <property type="entry name" value="WD40_repeat_dom_sf"/>
</dbReference>
<accession>A0A183E294</accession>
<reference evidence="1" key="1">
    <citation type="submission" date="2016-06" db="UniProtKB">
        <authorList>
            <consortium name="WormBaseParasite"/>
        </authorList>
    </citation>
    <scope>IDENTIFICATION</scope>
</reference>
<organism evidence="1">
    <name type="scientific">Gongylonema pulchrum</name>
    <dbReference type="NCBI Taxonomy" id="637853"/>
    <lineage>
        <taxon>Eukaryota</taxon>
        <taxon>Metazoa</taxon>
        <taxon>Ecdysozoa</taxon>
        <taxon>Nematoda</taxon>
        <taxon>Chromadorea</taxon>
        <taxon>Rhabditida</taxon>
        <taxon>Spirurina</taxon>
        <taxon>Spiruromorpha</taxon>
        <taxon>Spiruroidea</taxon>
        <taxon>Gongylonematidae</taxon>
        <taxon>Gongylonema</taxon>
    </lineage>
</organism>
<evidence type="ECO:0000313" key="1">
    <source>
        <dbReference type="WBParaSite" id="GPUH_0001510501-mRNA-1"/>
    </source>
</evidence>
<dbReference type="SUPFAM" id="SSF50978">
    <property type="entry name" value="WD40 repeat-like"/>
    <property type="match status" value="1"/>
</dbReference>
<dbReference type="WBParaSite" id="GPUH_0001510501-mRNA-1">
    <property type="protein sequence ID" value="GPUH_0001510501-mRNA-1"/>
    <property type="gene ID" value="GPUH_0001510501"/>
</dbReference>
<sequence>LQTLLLSFDRSSPAVAGTPGIAERLSLVTRITSELNTDPYATMNMDCYCDIYQSHGFSLTELNDNNKRPHLTLNFEHVLRITSDKKPENAYQKTVRFDRSIDGQPQKLYTGGADGCIHGKLCISVGHDAAAHIWDTSNGKQLLSLNVPNEIGGGFRVRSVRFTVLGSTNTIFLATYNQIRRTPKSVSHIALWAYNRERGICRPILVRQACNEQQQFHIPTFPGIEFLPQKTYDFAPLSAESERQRCSYPGVASEYRAAVVSLSADQTVQLHAVPFTQSTSFTSFLLRLSIIAFVFYYII</sequence>